<feature type="non-terminal residue" evidence="1">
    <location>
        <position position="90"/>
    </location>
</feature>
<organism evidence="1 2">
    <name type="scientific">Rattus norvegicus</name>
    <name type="common">Rat</name>
    <dbReference type="NCBI Taxonomy" id="10116"/>
    <lineage>
        <taxon>Eukaryota</taxon>
        <taxon>Metazoa</taxon>
        <taxon>Chordata</taxon>
        <taxon>Craniata</taxon>
        <taxon>Vertebrata</taxon>
        <taxon>Euteleostomi</taxon>
        <taxon>Mammalia</taxon>
        <taxon>Eutheria</taxon>
        <taxon>Euarchontoglires</taxon>
        <taxon>Glires</taxon>
        <taxon>Rodentia</taxon>
        <taxon>Myomorpha</taxon>
        <taxon>Muroidea</taxon>
        <taxon>Muridae</taxon>
        <taxon>Murinae</taxon>
        <taxon>Rattus</taxon>
    </lineage>
</organism>
<dbReference type="AlphaFoldDB" id="A6IUB0"/>
<name>A6IUB0_RAT</name>
<sequence length="90" mass="10141">MATLSFNSKRPPGGGCRTSLCRAEKGCHVSDEDCVEPRGSEEALSFPKARAGFSVQRCNDTEKRQILWNKRGSFSRRRFCEVSEPSQLSW</sequence>
<reference evidence="2" key="1">
    <citation type="submission" date="2005-09" db="EMBL/GenBank/DDBJ databases">
        <authorList>
            <person name="Mural R.J."/>
            <person name="Li P.W."/>
            <person name="Adams M.D."/>
            <person name="Amanatides P.G."/>
            <person name="Baden-Tillson H."/>
            <person name="Barnstead M."/>
            <person name="Chin S.H."/>
            <person name="Dew I."/>
            <person name="Evans C.A."/>
            <person name="Ferriera S."/>
            <person name="Flanigan M."/>
            <person name="Fosler C."/>
            <person name="Glodek A."/>
            <person name="Gu Z."/>
            <person name="Holt R.A."/>
            <person name="Jennings D."/>
            <person name="Kraft C.L."/>
            <person name="Lu F."/>
            <person name="Nguyen T."/>
            <person name="Nusskern D.R."/>
            <person name="Pfannkoch C.M."/>
            <person name="Sitter C."/>
            <person name="Sutton G.G."/>
            <person name="Venter J.C."/>
            <person name="Wang Z."/>
            <person name="Woodage T."/>
            <person name="Zheng X.H."/>
            <person name="Zhong F."/>
        </authorList>
    </citation>
    <scope>NUCLEOTIDE SEQUENCE [LARGE SCALE GENOMIC DNA]</scope>
    <source>
        <strain>BN</strain>
        <strain evidence="2">Sprague-Dawley</strain>
    </source>
</reference>
<protein>
    <submittedName>
        <fullName evidence="1">RCG31273</fullName>
    </submittedName>
</protein>
<dbReference type="EMBL" id="CH473968">
    <property type="protein sequence ID" value="EDL81161.1"/>
    <property type="molecule type" value="Genomic_DNA"/>
</dbReference>
<evidence type="ECO:0000313" key="2">
    <source>
        <dbReference type="Proteomes" id="UP000234681"/>
    </source>
</evidence>
<proteinExistence type="predicted"/>
<accession>A6IUB0</accession>
<gene>
    <name evidence="1" type="ORF">rCG_31273</name>
</gene>
<evidence type="ECO:0000313" key="1">
    <source>
        <dbReference type="EMBL" id="EDL81161.1"/>
    </source>
</evidence>
<dbReference type="Proteomes" id="UP000234681">
    <property type="component" value="Chromosome 5"/>
</dbReference>